<dbReference type="PROSITE" id="PS52050">
    <property type="entry name" value="WYL"/>
    <property type="match status" value="1"/>
</dbReference>
<feature type="non-terminal residue" evidence="2">
    <location>
        <position position="1"/>
    </location>
</feature>
<proteinExistence type="predicted"/>
<evidence type="ECO:0000259" key="1">
    <source>
        <dbReference type="Pfam" id="PF13280"/>
    </source>
</evidence>
<dbReference type="InterPro" id="IPR026881">
    <property type="entry name" value="WYL_dom"/>
</dbReference>
<sequence length="58" mass="7171">GQFFWGKVWTLVAWCELRDDYRQFRLDRIQALRMHDEEFQSAETKSLKHYIAQYESKD</sequence>
<organism evidence="2 3">
    <name type="scientific">Vibrio parahaemolyticus</name>
    <dbReference type="NCBI Taxonomy" id="670"/>
    <lineage>
        <taxon>Bacteria</taxon>
        <taxon>Pseudomonadati</taxon>
        <taxon>Pseudomonadota</taxon>
        <taxon>Gammaproteobacteria</taxon>
        <taxon>Vibrionales</taxon>
        <taxon>Vibrionaceae</taxon>
        <taxon>Vibrio</taxon>
    </lineage>
</organism>
<protein>
    <submittedName>
        <fullName evidence="2">DNA-binding transcriptional regulator</fullName>
    </submittedName>
</protein>
<feature type="domain" description="WYL" evidence="1">
    <location>
        <begin position="3"/>
        <end position="34"/>
    </location>
</feature>
<dbReference type="AlphaFoldDB" id="A0A227J154"/>
<accession>A0A227J154</accession>
<dbReference type="Pfam" id="PF13280">
    <property type="entry name" value="WYL"/>
    <property type="match status" value="1"/>
</dbReference>
<evidence type="ECO:0000313" key="3">
    <source>
        <dbReference type="Proteomes" id="UP000214596"/>
    </source>
</evidence>
<dbReference type="GO" id="GO:0003677">
    <property type="term" value="F:DNA binding"/>
    <property type="evidence" value="ECO:0007669"/>
    <property type="project" value="UniProtKB-KW"/>
</dbReference>
<evidence type="ECO:0000313" key="2">
    <source>
        <dbReference type="EMBL" id="OXE28790.1"/>
    </source>
</evidence>
<name>A0A227J154_VIBPH</name>
<reference evidence="2 3" key="1">
    <citation type="journal article" date="2017" name="Appl. Environ. Microbiol.">
        <title>Parallel evolution of two clades of a major Atlantic endemic Vibrio parahaemolyticus pathogen lineage by independent acquisition of related pathogenicity islands.</title>
        <authorList>
            <person name="Xu F."/>
            <person name="Gonzalez-Escalona N."/>
            <person name="Drees K.P."/>
            <person name="Sebra R.P."/>
            <person name="Cooper V.S."/>
            <person name="Jones S.H."/>
            <person name="Whistler C.A."/>
        </authorList>
    </citation>
    <scope>NUCLEOTIDE SEQUENCE [LARGE SCALE GENOMIC DNA]</scope>
    <source>
        <strain evidence="2 3">MAVP-3</strain>
    </source>
</reference>
<gene>
    <name evidence="2" type="ORF">CA163_32050</name>
</gene>
<comment type="caution">
    <text evidence="2">The sequence shown here is derived from an EMBL/GenBank/DDBJ whole genome shotgun (WGS) entry which is preliminary data.</text>
</comment>
<dbReference type="Proteomes" id="UP000214596">
    <property type="component" value="Unassembled WGS sequence"/>
</dbReference>
<keyword evidence="2" id="KW-0238">DNA-binding</keyword>
<dbReference type="EMBL" id="NIXT01003968">
    <property type="protein sequence ID" value="OXE28790.1"/>
    <property type="molecule type" value="Genomic_DNA"/>
</dbReference>